<comment type="caution">
    <text evidence="1">The sequence shown here is derived from an EMBL/GenBank/DDBJ whole genome shotgun (WGS) entry which is preliminary data.</text>
</comment>
<name>A0A151NZD4_ALLMI</name>
<organism evidence="1 2">
    <name type="scientific">Alligator mississippiensis</name>
    <name type="common">American alligator</name>
    <dbReference type="NCBI Taxonomy" id="8496"/>
    <lineage>
        <taxon>Eukaryota</taxon>
        <taxon>Metazoa</taxon>
        <taxon>Chordata</taxon>
        <taxon>Craniata</taxon>
        <taxon>Vertebrata</taxon>
        <taxon>Euteleostomi</taxon>
        <taxon>Archelosauria</taxon>
        <taxon>Archosauria</taxon>
        <taxon>Crocodylia</taxon>
        <taxon>Alligatoridae</taxon>
        <taxon>Alligatorinae</taxon>
        <taxon>Alligator</taxon>
    </lineage>
</organism>
<dbReference type="AlphaFoldDB" id="A0A151NZD4"/>
<accession>A0A151NZD4</accession>
<evidence type="ECO:0000313" key="1">
    <source>
        <dbReference type="EMBL" id="KYO42251.1"/>
    </source>
</evidence>
<evidence type="ECO:0000313" key="2">
    <source>
        <dbReference type="Proteomes" id="UP000050525"/>
    </source>
</evidence>
<reference evidence="1 2" key="1">
    <citation type="journal article" date="2012" name="Genome Biol.">
        <title>Sequencing three crocodilian genomes to illuminate the evolution of archosaurs and amniotes.</title>
        <authorList>
            <person name="St John J.A."/>
            <person name="Braun E.L."/>
            <person name="Isberg S.R."/>
            <person name="Miles L.G."/>
            <person name="Chong A.Y."/>
            <person name="Gongora J."/>
            <person name="Dalzell P."/>
            <person name="Moran C."/>
            <person name="Bed'hom B."/>
            <person name="Abzhanov A."/>
            <person name="Burgess S.C."/>
            <person name="Cooksey A.M."/>
            <person name="Castoe T.A."/>
            <person name="Crawford N.G."/>
            <person name="Densmore L.D."/>
            <person name="Drew J.C."/>
            <person name="Edwards S.V."/>
            <person name="Faircloth B.C."/>
            <person name="Fujita M.K."/>
            <person name="Greenwold M.J."/>
            <person name="Hoffmann F.G."/>
            <person name="Howard J.M."/>
            <person name="Iguchi T."/>
            <person name="Janes D.E."/>
            <person name="Khan S.Y."/>
            <person name="Kohno S."/>
            <person name="de Koning A.J."/>
            <person name="Lance S.L."/>
            <person name="McCarthy F.M."/>
            <person name="McCormack J.E."/>
            <person name="Merchant M.E."/>
            <person name="Peterson D.G."/>
            <person name="Pollock D.D."/>
            <person name="Pourmand N."/>
            <person name="Raney B.J."/>
            <person name="Roessler K.A."/>
            <person name="Sanford J.R."/>
            <person name="Sawyer R.H."/>
            <person name="Schmidt C.J."/>
            <person name="Triplett E.W."/>
            <person name="Tuberville T.D."/>
            <person name="Venegas-Anaya M."/>
            <person name="Howard J.T."/>
            <person name="Jarvis E.D."/>
            <person name="Guillette L.J.Jr."/>
            <person name="Glenn T.C."/>
            <person name="Green R.E."/>
            <person name="Ray D.A."/>
        </authorList>
    </citation>
    <scope>NUCLEOTIDE SEQUENCE [LARGE SCALE GENOMIC DNA]</scope>
    <source>
        <strain evidence="1">KSC_2009_1</strain>
    </source>
</reference>
<dbReference type="EMBL" id="AKHW03001485">
    <property type="protein sequence ID" value="KYO42251.1"/>
    <property type="molecule type" value="Genomic_DNA"/>
</dbReference>
<gene>
    <name evidence="1" type="ORF">Y1Q_0002864</name>
</gene>
<keyword evidence="2" id="KW-1185">Reference proteome</keyword>
<proteinExistence type="predicted"/>
<dbReference type="Proteomes" id="UP000050525">
    <property type="component" value="Unassembled WGS sequence"/>
</dbReference>
<sequence>MAVESLNNGMTAGVYQVLSTGLRETRDLDRGSRGVVIAAAVSGVLLGCPENIMEDGTPRISQTQVETQTFFYNERDKGAEKDIIRGSVAKRSGGLSQRVTYGQGVGKVGVLQTLTKVRDDSGSTLKGDPLH</sequence>
<protein>
    <submittedName>
        <fullName evidence="1">Uncharacterized protein</fullName>
    </submittedName>
</protein>